<reference evidence="1" key="1">
    <citation type="submission" date="2021-05" db="EMBL/GenBank/DDBJ databases">
        <authorList>
            <person name="Pietrasiak N."/>
            <person name="Ward R."/>
            <person name="Stajich J.E."/>
            <person name="Kurbessoian T."/>
        </authorList>
    </citation>
    <scope>NUCLEOTIDE SEQUENCE</scope>
    <source>
        <strain evidence="1">UHER 2000/2452</strain>
    </source>
</reference>
<reference evidence="1" key="2">
    <citation type="journal article" date="2022" name="Microbiol. Resour. Announc.">
        <title>Metagenome Sequencing to Explore Phylogenomics of Terrestrial Cyanobacteria.</title>
        <authorList>
            <person name="Ward R.D."/>
            <person name="Stajich J.E."/>
            <person name="Johansen J.R."/>
            <person name="Huntemann M."/>
            <person name="Clum A."/>
            <person name="Foster B."/>
            <person name="Foster B."/>
            <person name="Roux S."/>
            <person name="Palaniappan K."/>
            <person name="Varghese N."/>
            <person name="Mukherjee S."/>
            <person name="Reddy T.B.K."/>
            <person name="Daum C."/>
            <person name="Copeland A."/>
            <person name="Chen I.A."/>
            <person name="Ivanova N.N."/>
            <person name="Kyrpides N.C."/>
            <person name="Shapiro N."/>
            <person name="Eloe-Fadrosh E.A."/>
            <person name="Pietrasiak N."/>
        </authorList>
    </citation>
    <scope>NUCLEOTIDE SEQUENCE</scope>
    <source>
        <strain evidence="1">UHER 2000/2452</strain>
    </source>
</reference>
<evidence type="ECO:0000313" key="2">
    <source>
        <dbReference type="Proteomes" id="UP000757435"/>
    </source>
</evidence>
<accession>A0A951QFU2</accession>
<proteinExistence type="predicted"/>
<name>A0A951QFU2_9CYAN</name>
<dbReference type="AlphaFoldDB" id="A0A951QFU2"/>
<dbReference type="InterPro" id="IPR014951">
    <property type="entry name" value="DUF1822"/>
</dbReference>
<protein>
    <submittedName>
        <fullName evidence="1">DUF1822 family protein</fullName>
    </submittedName>
</protein>
<comment type="caution">
    <text evidence="1">The sequence shown here is derived from an EMBL/GenBank/DDBJ whole genome shotgun (WGS) entry which is preliminary data.</text>
</comment>
<evidence type="ECO:0000313" key="1">
    <source>
        <dbReference type="EMBL" id="MBW4662277.1"/>
    </source>
</evidence>
<gene>
    <name evidence="1" type="ORF">KME15_26795</name>
</gene>
<sequence length="389" mass="44385">MITFADPTDAWLEISPAQQETVWQHSQCHAPNRRWNAYLNRLCLDTVLPWIKAEHAPEATIWQSQENLSSIWDVVNGAAIVIGNQRLVLLPSEAIDNGELEVPQEWIDIPEWTADYYLALQIQLDEQENTHWVRIWGYTTHQDLKMHGYYDADDRTYRLEAQNLIRDIGALWVTLQFCPEAQTKAAALPLADLSNVQAENLIQRLSNAVIPRLVLPFAMWGALLSQDDWRQQMYRQQSSGLIISELTNLSRWFQRHVATGWQSLEALFNDDLQLAINLRSAPRDTTLTQGKQIILSTEPPQTVLLLLSLASEADERVAIMAQLHLDSSQVTPANLTLNLLADTGETLQSVQARPQDSYIQLRRFRCPVGTQFSLQIQFAEFSITEDFVV</sequence>
<organism evidence="1 2">
    <name type="scientific">Drouetiella hepatica Uher 2000/2452</name>
    <dbReference type="NCBI Taxonomy" id="904376"/>
    <lineage>
        <taxon>Bacteria</taxon>
        <taxon>Bacillati</taxon>
        <taxon>Cyanobacteriota</taxon>
        <taxon>Cyanophyceae</taxon>
        <taxon>Oculatellales</taxon>
        <taxon>Oculatellaceae</taxon>
        <taxon>Drouetiella</taxon>
    </lineage>
</organism>
<dbReference type="EMBL" id="JAHHHD010000066">
    <property type="protein sequence ID" value="MBW4662277.1"/>
    <property type="molecule type" value="Genomic_DNA"/>
</dbReference>
<dbReference type="Proteomes" id="UP000757435">
    <property type="component" value="Unassembled WGS sequence"/>
</dbReference>
<dbReference type="Pfam" id="PF08852">
    <property type="entry name" value="DUF1822"/>
    <property type="match status" value="1"/>
</dbReference>